<feature type="region of interest" description="Disordered" evidence="1">
    <location>
        <begin position="140"/>
        <end position="159"/>
    </location>
</feature>
<gene>
    <name evidence="2" type="ORF">K444DRAFT_703393</name>
</gene>
<dbReference type="InParanoid" id="A0A2J6TRA2"/>
<dbReference type="AlphaFoldDB" id="A0A2J6TRA2"/>
<evidence type="ECO:0000256" key="1">
    <source>
        <dbReference type="SAM" id="MobiDB-lite"/>
    </source>
</evidence>
<dbReference type="Proteomes" id="UP000235371">
    <property type="component" value="Unassembled WGS sequence"/>
</dbReference>
<keyword evidence="3" id="KW-1185">Reference proteome</keyword>
<dbReference type="EMBL" id="KZ613746">
    <property type="protein sequence ID" value="PMD65537.1"/>
    <property type="molecule type" value="Genomic_DNA"/>
</dbReference>
<protein>
    <submittedName>
        <fullName evidence="2">Uncharacterized protein</fullName>
    </submittedName>
</protein>
<accession>A0A2J6TRA2</accession>
<evidence type="ECO:0000313" key="3">
    <source>
        <dbReference type="Proteomes" id="UP000235371"/>
    </source>
</evidence>
<reference evidence="2 3" key="1">
    <citation type="submission" date="2016-04" db="EMBL/GenBank/DDBJ databases">
        <title>A degradative enzymes factory behind the ericoid mycorrhizal symbiosis.</title>
        <authorList>
            <consortium name="DOE Joint Genome Institute"/>
            <person name="Martino E."/>
            <person name="Morin E."/>
            <person name="Grelet G."/>
            <person name="Kuo A."/>
            <person name="Kohler A."/>
            <person name="Daghino S."/>
            <person name="Barry K."/>
            <person name="Choi C."/>
            <person name="Cichocki N."/>
            <person name="Clum A."/>
            <person name="Copeland A."/>
            <person name="Hainaut M."/>
            <person name="Haridas S."/>
            <person name="Labutti K."/>
            <person name="Lindquist E."/>
            <person name="Lipzen A."/>
            <person name="Khouja H.-R."/>
            <person name="Murat C."/>
            <person name="Ohm R."/>
            <person name="Olson A."/>
            <person name="Spatafora J."/>
            <person name="Veneault-Fourrey C."/>
            <person name="Henrissat B."/>
            <person name="Grigoriev I."/>
            <person name="Martin F."/>
            <person name="Perotto S."/>
        </authorList>
    </citation>
    <scope>NUCLEOTIDE SEQUENCE [LARGE SCALE GENOMIC DNA]</scope>
    <source>
        <strain evidence="2 3">E</strain>
    </source>
</reference>
<proteinExistence type="predicted"/>
<dbReference type="RefSeq" id="XP_024742441.1">
    <property type="nucleotide sequence ID" value="XM_024888066.1"/>
</dbReference>
<dbReference type="OrthoDB" id="10655347at2759"/>
<evidence type="ECO:0000313" key="2">
    <source>
        <dbReference type="EMBL" id="PMD65537.1"/>
    </source>
</evidence>
<name>A0A2J6TRA2_9HELO</name>
<dbReference type="GeneID" id="36596142"/>
<sequence>MRLTSQTRWAGGRQPLGQWASIDGQLRTTPRLDLTNEQLKMAHMWVMAKKDGHDHDLVLRAQTRPGPLPPGADARPRLPGLGLEEGFLRMGILAGRPSFDRQAAFFEQSQNNAVANAVRLGDVDGGEKHSSDVIPIPSPLPSTLPPAGSSVQAAAGPSSDALKKKKKTFNYRSTSGYRVASFWLACFVSISSPLLRGGLDVQVYHSTEYYPLGARPRGTRLGVKHANYGLTRDDHKLCRALIEPHLKQPALLRSSDGIFSLLFYKESPQLQELHDKKSKDRQKIAILVSSQALYGSTALVAGDKIRGAEPISQVPRTAGGGSLVTANAVGLGLATQLQLVPLGSLPGTSAIVGKKPTDCSQNSNSKAKWAVVSSLSPCENRATMSHSEQQ</sequence>
<organism evidence="2 3">
    <name type="scientific">Hyaloscypha bicolor E</name>
    <dbReference type="NCBI Taxonomy" id="1095630"/>
    <lineage>
        <taxon>Eukaryota</taxon>
        <taxon>Fungi</taxon>
        <taxon>Dikarya</taxon>
        <taxon>Ascomycota</taxon>
        <taxon>Pezizomycotina</taxon>
        <taxon>Leotiomycetes</taxon>
        <taxon>Helotiales</taxon>
        <taxon>Hyaloscyphaceae</taxon>
        <taxon>Hyaloscypha</taxon>
        <taxon>Hyaloscypha bicolor</taxon>
    </lineage>
</organism>